<keyword evidence="3 5" id="KW-0819">tRNA processing</keyword>
<dbReference type="PATRIC" id="fig|89059.3.peg.981"/>
<protein>
    <recommendedName>
        <fullName evidence="5">tRNA pseudouridine synthase B</fullName>
        <ecNumber evidence="5">5.4.99.25</ecNumber>
    </recommendedName>
    <alternativeName>
        <fullName evidence="5">tRNA pseudouridine(55) synthase</fullName>
        <shortName evidence="5">Psi55 synthase</shortName>
    </alternativeName>
    <alternativeName>
        <fullName evidence="5">tRNA pseudouridylate synthase</fullName>
    </alternativeName>
    <alternativeName>
        <fullName evidence="5">tRNA-uridine isomerase</fullName>
    </alternativeName>
</protein>
<dbReference type="Gene3D" id="3.30.2350.10">
    <property type="entry name" value="Pseudouridine synthase"/>
    <property type="match status" value="1"/>
</dbReference>
<dbReference type="PANTHER" id="PTHR13767">
    <property type="entry name" value="TRNA-PSEUDOURIDINE SYNTHASE"/>
    <property type="match status" value="1"/>
</dbReference>
<dbReference type="SUPFAM" id="SSF55120">
    <property type="entry name" value="Pseudouridine synthase"/>
    <property type="match status" value="1"/>
</dbReference>
<dbReference type="InterPro" id="IPR020103">
    <property type="entry name" value="PsdUridine_synth_cat_dom_sf"/>
</dbReference>
<evidence type="ECO:0000256" key="5">
    <source>
        <dbReference type="HAMAP-Rule" id="MF_01080"/>
    </source>
</evidence>
<dbReference type="HAMAP" id="MF_01080">
    <property type="entry name" value="TruB_bact"/>
    <property type="match status" value="1"/>
</dbReference>
<dbReference type="GO" id="GO:0003723">
    <property type="term" value="F:RNA binding"/>
    <property type="evidence" value="ECO:0007669"/>
    <property type="project" value="InterPro"/>
</dbReference>
<gene>
    <name evidence="5" type="primary">truB</name>
    <name evidence="8" type="ORF">IV43_GL000934</name>
</gene>
<evidence type="ECO:0000256" key="3">
    <source>
        <dbReference type="ARBA" id="ARBA00022694"/>
    </source>
</evidence>
<dbReference type="GO" id="GO:0160148">
    <property type="term" value="F:tRNA pseudouridine(55) synthase activity"/>
    <property type="evidence" value="ECO:0007669"/>
    <property type="project" value="UniProtKB-EC"/>
</dbReference>
<comment type="similarity">
    <text evidence="2 5">Belongs to the pseudouridine synthase TruB family. Type 1 subfamily.</text>
</comment>
<comment type="function">
    <text evidence="5">Responsible for synthesis of pseudouridine from uracil-55 in the psi GC loop of transfer RNAs.</text>
</comment>
<name>A0A0R2K6N9_9LACO</name>
<dbReference type="Proteomes" id="UP000051491">
    <property type="component" value="Unassembled WGS sequence"/>
</dbReference>
<proteinExistence type="inferred from homology"/>
<dbReference type="GO" id="GO:1990481">
    <property type="term" value="P:mRNA pseudouridine synthesis"/>
    <property type="evidence" value="ECO:0007669"/>
    <property type="project" value="TreeGrafter"/>
</dbReference>
<dbReference type="FunFam" id="3.30.2350.10:FF:000011">
    <property type="entry name" value="tRNA pseudouridine synthase B"/>
    <property type="match status" value="1"/>
</dbReference>
<dbReference type="InterPro" id="IPR032819">
    <property type="entry name" value="TruB_C"/>
</dbReference>
<dbReference type="EC" id="5.4.99.25" evidence="5"/>
<reference evidence="8 9" key="1">
    <citation type="journal article" date="2015" name="Genome Announc.">
        <title>Expanding the biotechnology potential of lactobacilli through comparative genomics of 213 strains and associated genera.</title>
        <authorList>
            <person name="Sun Z."/>
            <person name="Harris H.M."/>
            <person name="McCann A."/>
            <person name="Guo C."/>
            <person name="Argimon S."/>
            <person name="Zhang W."/>
            <person name="Yang X."/>
            <person name="Jeffery I.B."/>
            <person name="Cooney J.C."/>
            <person name="Kagawa T.F."/>
            <person name="Liu W."/>
            <person name="Song Y."/>
            <person name="Salvetti E."/>
            <person name="Wrobel A."/>
            <person name="Rasinkangas P."/>
            <person name="Parkhill J."/>
            <person name="Rea M.C."/>
            <person name="O'Sullivan O."/>
            <person name="Ritari J."/>
            <person name="Douillard F.P."/>
            <person name="Paul Ross R."/>
            <person name="Yang R."/>
            <person name="Briner A.E."/>
            <person name="Felis G.E."/>
            <person name="de Vos W.M."/>
            <person name="Barrangou R."/>
            <person name="Klaenhammer T.R."/>
            <person name="Caufield P.W."/>
            <person name="Cui Y."/>
            <person name="Zhang H."/>
            <person name="O'Toole P.W."/>
        </authorList>
    </citation>
    <scope>NUCLEOTIDE SEQUENCE [LARGE SCALE GENOMIC DNA]</scope>
    <source>
        <strain evidence="8 9">DSM 15353</strain>
    </source>
</reference>
<evidence type="ECO:0000256" key="4">
    <source>
        <dbReference type="ARBA" id="ARBA00023235"/>
    </source>
</evidence>
<dbReference type="InterPro" id="IPR002501">
    <property type="entry name" value="PsdUridine_synth_N"/>
</dbReference>
<dbReference type="Pfam" id="PF01509">
    <property type="entry name" value="TruB_N"/>
    <property type="match status" value="1"/>
</dbReference>
<dbReference type="GO" id="GO:0031119">
    <property type="term" value="P:tRNA pseudouridine synthesis"/>
    <property type="evidence" value="ECO:0007669"/>
    <property type="project" value="UniProtKB-UniRule"/>
</dbReference>
<evidence type="ECO:0000313" key="8">
    <source>
        <dbReference type="EMBL" id="KRN85215.1"/>
    </source>
</evidence>
<dbReference type="AlphaFoldDB" id="A0A0R2K6N9"/>
<evidence type="ECO:0000259" key="7">
    <source>
        <dbReference type="Pfam" id="PF16198"/>
    </source>
</evidence>
<sequence>MTKNEGILMEGILPLYKERGMTSNDAVFKCRKIFKTGKVGHSGTLDPNVDGVLPICIGKATKVVNYLMDSGKIYQGEITLGFATETEDLEGKIITKEEIEKRISADQIDEKMRELTGTQIQIPPMYSAIKVNGRRLYDYARHNEPVKRPERQVTVDYFKQTSPTVYDQEKKQQKIFFEVGCQKGTYVRTLAVDLGKKLGVPAVMSDLTRLKSGGFSIEESISLKKLSEMDEQQLEQILKPVSHALKKYPQYELSVDEWKIIQNGGFLSPESVQNQLKGELQNKLVLFYEGRARCVYFYNRPKKRYQPEQMIDLV</sequence>
<feature type="domain" description="tRNA pseudouridylate synthase B C-terminal" evidence="7">
    <location>
        <begin position="188"/>
        <end position="245"/>
    </location>
</feature>
<keyword evidence="4 5" id="KW-0413">Isomerase</keyword>
<dbReference type="CDD" id="cd02573">
    <property type="entry name" value="PseudoU_synth_EcTruB"/>
    <property type="match status" value="1"/>
</dbReference>
<dbReference type="PANTHER" id="PTHR13767:SF2">
    <property type="entry name" value="PSEUDOURIDYLATE SYNTHASE TRUB1"/>
    <property type="match status" value="1"/>
</dbReference>
<evidence type="ECO:0000313" key="9">
    <source>
        <dbReference type="Proteomes" id="UP000051491"/>
    </source>
</evidence>
<dbReference type="STRING" id="89059.LAC1533_1061"/>
<evidence type="ECO:0000259" key="6">
    <source>
        <dbReference type="Pfam" id="PF01509"/>
    </source>
</evidence>
<dbReference type="EMBL" id="JQBK01000022">
    <property type="protein sequence ID" value="KRN85215.1"/>
    <property type="molecule type" value="Genomic_DNA"/>
</dbReference>
<dbReference type="Pfam" id="PF16198">
    <property type="entry name" value="TruB_C_2"/>
    <property type="match status" value="1"/>
</dbReference>
<dbReference type="InterPro" id="IPR014780">
    <property type="entry name" value="tRNA_psdUridine_synth_TruB"/>
</dbReference>
<feature type="active site" description="Nucleophile" evidence="5">
    <location>
        <position position="46"/>
    </location>
</feature>
<accession>A0A0R2K6N9</accession>
<dbReference type="NCBIfam" id="TIGR00431">
    <property type="entry name" value="TruB"/>
    <property type="match status" value="1"/>
</dbReference>
<comment type="catalytic activity">
    <reaction evidence="1 5">
        <text>uridine(55) in tRNA = pseudouridine(55) in tRNA</text>
        <dbReference type="Rhea" id="RHEA:42532"/>
        <dbReference type="Rhea" id="RHEA-COMP:10101"/>
        <dbReference type="Rhea" id="RHEA-COMP:10102"/>
        <dbReference type="ChEBI" id="CHEBI:65314"/>
        <dbReference type="ChEBI" id="CHEBI:65315"/>
        <dbReference type="EC" id="5.4.99.25"/>
    </reaction>
</comment>
<evidence type="ECO:0000256" key="1">
    <source>
        <dbReference type="ARBA" id="ARBA00000385"/>
    </source>
</evidence>
<comment type="caution">
    <text evidence="8">The sequence shown here is derived from an EMBL/GenBank/DDBJ whole genome shotgun (WGS) entry which is preliminary data.</text>
</comment>
<feature type="domain" description="Pseudouridine synthase II N-terminal" evidence="6">
    <location>
        <begin position="31"/>
        <end position="187"/>
    </location>
</feature>
<evidence type="ECO:0000256" key="2">
    <source>
        <dbReference type="ARBA" id="ARBA00005642"/>
    </source>
</evidence>
<organism evidence="8 9">
    <name type="scientific">Ligilactobacillus acidipiscis</name>
    <dbReference type="NCBI Taxonomy" id="89059"/>
    <lineage>
        <taxon>Bacteria</taxon>
        <taxon>Bacillati</taxon>
        <taxon>Bacillota</taxon>
        <taxon>Bacilli</taxon>
        <taxon>Lactobacillales</taxon>
        <taxon>Lactobacillaceae</taxon>
        <taxon>Ligilactobacillus</taxon>
    </lineage>
</organism>